<protein>
    <submittedName>
        <fullName evidence="1">Uncharacterized protein</fullName>
    </submittedName>
</protein>
<dbReference type="EMBL" id="JACEIK010015410">
    <property type="protein sequence ID" value="MCE3216998.1"/>
    <property type="molecule type" value="Genomic_DNA"/>
</dbReference>
<evidence type="ECO:0000313" key="1">
    <source>
        <dbReference type="EMBL" id="MCE3216998.1"/>
    </source>
</evidence>
<feature type="non-terminal residue" evidence="1">
    <location>
        <position position="1"/>
    </location>
</feature>
<sequence>DLYEVNVRGTIVSFEANDIYSFLRTIVVPNERLREMVTHPPKWEIRHILYGFHSNAKRLYYKDEKTQKAIALTHLTKEFWAREGTSYLGNPYPVLEDIKGQEEEANYCLVLADSDKTKVGNPKLEYELKINMESKLEN</sequence>
<dbReference type="Proteomes" id="UP000823775">
    <property type="component" value="Unassembled WGS sequence"/>
</dbReference>
<accession>A0ABS8X0M8</accession>
<keyword evidence="2" id="KW-1185">Reference proteome</keyword>
<name>A0ABS8X0M8_DATST</name>
<evidence type="ECO:0000313" key="2">
    <source>
        <dbReference type="Proteomes" id="UP000823775"/>
    </source>
</evidence>
<proteinExistence type="predicted"/>
<organism evidence="1 2">
    <name type="scientific">Datura stramonium</name>
    <name type="common">Jimsonweed</name>
    <name type="synonym">Common thornapple</name>
    <dbReference type="NCBI Taxonomy" id="4076"/>
    <lineage>
        <taxon>Eukaryota</taxon>
        <taxon>Viridiplantae</taxon>
        <taxon>Streptophyta</taxon>
        <taxon>Embryophyta</taxon>
        <taxon>Tracheophyta</taxon>
        <taxon>Spermatophyta</taxon>
        <taxon>Magnoliopsida</taxon>
        <taxon>eudicotyledons</taxon>
        <taxon>Gunneridae</taxon>
        <taxon>Pentapetalae</taxon>
        <taxon>asterids</taxon>
        <taxon>lamiids</taxon>
        <taxon>Solanales</taxon>
        <taxon>Solanaceae</taxon>
        <taxon>Solanoideae</taxon>
        <taxon>Datureae</taxon>
        <taxon>Datura</taxon>
    </lineage>
</organism>
<comment type="caution">
    <text evidence="1">The sequence shown here is derived from an EMBL/GenBank/DDBJ whole genome shotgun (WGS) entry which is preliminary data.</text>
</comment>
<gene>
    <name evidence="1" type="ORF">HAX54_009964</name>
</gene>
<reference evidence="1 2" key="1">
    <citation type="journal article" date="2021" name="BMC Genomics">
        <title>Datura genome reveals duplications of psychoactive alkaloid biosynthetic genes and high mutation rate following tissue culture.</title>
        <authorList>
            <person name="Rajewski A."/>
            <person name="Carter-House D."/>
            <person name="Stajich J."/>
            <person name="Litt A."/>
        </authorList>
    </citation>
    <scope>NUCLEOTIDE SEQUENCE [LARGE SCALE GENOMIC DNA]</scope>
    <source>
        <strain evidence="1">AR-01</strain>
    </source>
</reference>